<evidence type="ECO:0000256" key="3">
    <source>
        <dbReference type="ARBA" id="ARBA00023054"/>
    </source>
</evidence>
<evidence type="ECO:0000313" key="9">
    <source>
        <dbReference type="WBParaSite" id="Hba_21029"/>
    </source>
</evidence>
<dbReference type="Gene3D" id="1.10.287.1490">
    <property type="match status" value="1"/>
</dbReference>
<dbReference type="SUPFAM" id="SSF55811">
    <property type="entry name" value="Nudix"/>
    <property type="match status" value="1"/>
</dbReference>
<feature type="coiled-coil region" evidence="4">
    <location>
        <begin position="370"/>
        <end position="432"/>
    </location>
</feature>
<feature type="coiled-coil region" evidence="4">
    <location>
        <begin position="470"/>
        <end position="531"/>
    </location>
</feature>
<feature type="transmembrane region" description="Helical" evidence="5">
    <location>
        <begin position="649"/>
        <end position="682"/>
    </location>
</feature>
<dbReference type="WBParaSite" id="Hba_21029">
    <property type="protein sequence ID" value="Hba_21029"/>
    <property type="gene ID" value="Hba_21029"/>
</dbReference>
<dbReference type="GO" id="GO:0016818">
    <property type="term" value="F:hydrolase activity, acting on acid anhydrides, in phosphorus-containing anhydrides"/>
    <property type="evidence" value="ECO:0007669"/>
    <property type="project" value="InterPro"/>
</dbReference>
<keyword evidence="5" id="KW-0472">Membrane</keyword>
<keyword evidence="5" id="KW-1133">Transmembrane helix</keyword>
<dbReference type="GO" id="GO:0030705">
    <property type="term" value="P:cytoskeleton-dependent intracellular transport"/>
    <property type="evidence" value="ECO:0007669"/>
    <property type="project" value="InterPro"/>
</dbReference>
<feature type="domain" description="HOOK N-terminal" evidence="7">
    <location>
        <begin position="9"/>
        <end position="155"/>
    </location>
</feature>
<dbReference type="GO" id="GO:0051959">
    <property type="term" value="F:dynein light intermediate chain binding"/>
    <property type="evidence" value="ECO:0007669"/>
    <property type="project" value="TreeGrafter"/>
</dbReference>
<dbReference type="Pfam" id="PF19047">
    <property type="entry name" value="HOOK_N"/>
    <property type="match status" value="1"/>
</dbReference>
<keyword evidence="5" id="KW-0812">Transmembrane</keyword>
<dbReference type="GO" id="GO:0009132">
    <property type="term" value="P:nucleoside diphosphate metabolic process"/>
    <property type="evidence" value="ECO:0007669"/>
    <property type="project" value="InterPro"/>
</dbReference>
<name>A0A1I7XTF4_HETBA</name>
<evidence type="ECO:0000259" key="6">
    <source>
        <dbReference type="Pfam" id="PF05622"/>
    </source>
</evidence>
<proteinExistence type="predicted"/>
<dbReference type="GO" id="GO:0031122">
    <property type="term" value="P:cytoplasmic microtubule organization"/>
    <property type="evidence" value="ECO:0007669"/>
    <property type="project" value="InterPro"/>
</dbReference>
<dbReference type="InterPro" id="IPR008636">
    <property type="entry name" value="Hook_C"/>
</dbReference>
<dbReference type="InterPro" id="IPR015797">
    <property type="entry name" value="NUDIX_hydrolase-like_dom_sf"/>
</dbReference>
<keyword evidence="8" id="KW-1185">Reference proteome</keyword>
<accession>A0A1I7XTF4</accession>
<dbReference type="InterPro" id="IPR043936">
    <property type="entry name" value="HOOK_N"/>
</dbReference>
<reference evidence="9" key="1">
    <citation type="submission" date="2016-11" db="UniProtKB">
        <authorList>
            <consortium name="WormBaseParasite"/>
        </authorList>
    </citation>
    <scope>IDENTIFICATION</scope>
</reference>
<dbReference type="PANTHER" id="PTHR18947">
    <property type="entry name" value="HOOK PROTEINS"/>
    <property type="match status" value="1"/>
</dbReference>
<organism evidence="8 9">
    <name type="scientific">Heterorhabditis bacteriophora</name>
    <name type="common">Entomopathogenic nematode worm</name>
    <dbReference type="NCBI Taxonomy" id="37862"/>
    <lineage>
        <taxon>Eukaryota</taxon>
        <taxon>Metazoa</taxon>
        <taxon>Ecdysozoa</taxon>
        <taxon>Nematoda</taxon>
        <taxon>Chromadorea</taxon>
        <taxon>Rhabditida</taxon>
        <taxon>Rhabditina</taxon>
        <taxon>Rhabditomorpha</taxon>
        <taxon>Strongyloidea</taxon>
        <taxon>Heterorhabditidae</taxon>
        <taxon>Heterorhabditis</taxon>
    </lineage>
</organism>
<dbReference type="Pfam" id="PF05622">
    <property type="entry name" value="HOOK"/>
    <property type="match status" value="1"/>
</dbReference>
<keyword evidence="2" id="KW-0963">Cytoplasm</keyword>
<evidence type="ECO:0000256" key="2">
    <source>
        <dbReference type="ARBA" id="ARBA00022490"/>
    </source>
</evidence>
<evidence type="ECO:0000259" key="7">
    <source>
        <dbReference type="Pfam" id="PF19047"/>
    </source>
</evidence>
<dbReference type="SUPFAM" id="SSF116907">
    <property type="entry name" value="Hook domain"/>
    <property type="match status" value="1"/>
</dbReference>
<dbReference type="AlphaFoldDB" id="A0A1I7XTF4"/>
<dbReference type="GO" id="GO:0000287">
    <property type="term" value="F:magnesium ion binding"/>
    <property type="evidence" value="ECO:0007669"/>
    <property type="project" value="InterPro"/>
</dbReference>
<keyword evidence="3 4" id="KW-0175">Coiled coil</keyword>
<dbReference type="GO" id="GO:0005815">
    <property type="term" value="C:microtubule organizing center"/>
    <property type="evidence" value="ECO:0007669"/>
    <property type="project" value="TreeGrafter"/>
</dbReference>
<comment type="subcellular location">
    <subcellularLocation>
        <location evidence="1">Cytoplasm</location>
    </subcellularLocation>
</comment>
<feature type="coiled-coil region" evidence="4">
    <location>
        <begin position="197"/>
        <end position="337"/>
    </location>
</feature>
<evidence type="ECO:0000256" key="5">
    <source>
        <dbReference type="SAM" id="Phobius"/>
    </source>
</evidence>
<dbReference type="PANTHER" id="PTHR18947:SF28">
    <property type="entry name" value="GIRDIN, ISOFORM A"/>
    <property type="match status" value="1"/>
</dbReference>
<dbReference type="InterPro" id="IPR000059">
    <property type="entry name" value="NUDIX_hydrolase_NudL_CS"/>
</dbReference>
<dbReference type="GO" id="GO:0008017">
    <property type="term" value="F:microtubule binding"/>
    <property type="evidence" value="ECO:0007669"/>
    <property type="project" value="InterPro"/>
</dbReference>
<protein>
    <submittedName>
        <fullName evidence="9">HOOK_N domain-containing protein</fullName>
    </submittedName>
</protein>
<evidence type="ECO:0000256" key="4">
    <source>
        <dbReference type="SAM" id="Coils"/>
    </source>
</evidence>
<feature type="domain" description="Hook C-terminal" evidence="6">
    <location>
        <begin position="353"/>
        <end position="617"/>
    </location>
</feature>
<dbReference type="InterPro" id="IPR036872">
    <property type="entry name" value="CH_dom_sf"/>
</dbReference>
<dbReference type="Gene3D" id="1.10.418.10">
    <property type="entry name" value="Calponin-like domain"/>
    <property type="match status" value="1"/>
</dbReference>
<dbReference type="GO" id="GO:0030145">
    <property type="term" value="F:manganese ion binding"/>
    <property type="evidence" value="ECO:0007669"/>
    <property type="project" value="InterPro"/>
</dbReference>
<dbReference type="GO" id="GO:0005737">
    <property type="term" value="C:cytoplasm"/>
    <property type="evidence" value="ECO:0007669"/>
    <property type="project" value="UniProtKB-SubCell"/>
</dbReference>
<dbReference type="PROSITE" id="PS01293">
    <property type="entry name" value="NUDIX_COA"/>
    <property type="match status" value="1"/>
</dbReference>
<evidence type="ECO:0000256" key="1">
    <source>
        <dbReference type="ARBA" id="ARBA00004496"/>
    </source>
</evidence>
<feature type="coiled-coil region" evidence="4">
    <location>
        <begin position="557"/>
        <end position="612"/>
    </location>
</feature>
<dbReference type="Gene3D" id="3.90.79.10">
    <property type="entry name" value="Nucleoside Triphosphate Pyrophosphohydrolase"/>
    <property type="match status" value="1"/>
</dbReference>
<dbReference type="CDD" id="cd22211">
    <property type="entry name" value="HkD_SF"/>
    <property type="match status" value="1"/>
</dbReference>
<dbReference type="Proteomes" id="UP000095283">
    <property type="component" value="Unplaced"/>
</dbReference>
<sequence>MDSSELQDMFDKLVIWMKSLRCTLGEFDSLSLRSCRTFAEVLNGVDCDFFHDVWMEKIPHYDSDSNWRVKANNLRKLTRRLEEYYEEHANRVIKNIALHEIDEKELAEDGAISQLLKIVMLIVGAAFLGRKQQSFVNNISALDPLVQKALMTAVQTVMSQSMEKEIVISPVPEDESDPVSITSDQLNGMGGELDGKIVILMKENSDLRQERETLESELEKARQRLYELTNGKSSESFEQDIRELRERKLRLEEQVIESETEKEVLKGRVEKLSHDNEQLKNKVAQIRPFEEEFRRLRDEVEELRVKEIDHAKIVSAYEQLKKKAKDTTNDRAEVTLNNSFVLLFQKIYTYFQLIFLREKIDFYVQQGMLLDDEQRKNKALRTQLGSYKASAEEKEREADQLVVKLDKLEYELAEAKDRLACIETRNERLIQDKILLEDKIAHEFSVGLDASHSLQASMIESSQLPGSLENSQNEDRVRRLELENSRLKERIREIEELEVFRGEIDTVKGKNRELETELRLISKKKNDMEIKLMDLERYIEATCVSSSGDVTQFKLQAEKLSIEADQWKHKAEMAEKRASAAVEAQMRANEKLSQKELELEEERESKRVYLEKAKHIIVDQSIAQLNPLPPHPRIGSLPSNMSVRFCETLLLLLLLLLLVVVVVVVSLLWQVLVPLIICGSLPSVLFTKRSVKLKSHRGEVCFPGGKREDDETMEQVQTVFSAPVEEICQSVQYTHFQTKKFQYKLPVFRTKNFKIHYHSSDAFLASEFRIWGLSAVMLHQALLHVASENYDDALDVMFY</sequence>
<evidence type="ECO:0000313" key="8">
    <source>
        <dbReference type="Proteomes" id="UP000095283"/>
    </source>
</evidence>